<dbReference type="PANTHER" id="PTHR46562">
    <property type="entry name" value="SERINE/THREONINE-KINASE ULK4-LIKE PROTEIN-RELATED"/>
    <property type="match status" value="1"/>
</dbReference>
<reference evidence="2" key="1">
    <citation type="submission" date="2019-09" db="EMBL/GenBank/DDBJ databases">
        <title>Draft genome information of white flower Hibiscus syriacus.</title>
        <authorList>
            <person name="Kim Y.-M."/>
        </authorList>
    </citation>
    <scope>NUCLEOTIDE SEQUENCE [LARGE SCALE GENOMIC DNA]</scope>
    <source>
        <strain evidence="2">YM2019G1</strain>
    </source>
</reference>
<sequence>MQNVNSVKLCLALASAPEMDTKLLSQLKVVRKIGNLLEFVYAKDMEDFIEPILGLCRAFLLRSVGGRKGRSVYTEEPTLIGDVTAEPSAQIDLQHCIRDIMDFGSNVRVLLELSASHEASIVDIASECTIFLLKAAPRLYLSHAMILSISKPDITRIERIVSELKSSSTPGLANVASLVLSELQRLPRCI</sequence>
<organism evidence="2 3">
    <name type="scientific">Hibiscus syriacus</name>
    <name type="common">Rose of Sharon</name>
    <dbReference type="NCBI Taxonomy" id="106335"/>
    <lineage>
        <taxon>Eukaryota</taxon>
        <taxon>Viridiplantae</taxon>
        <taxon>Streptophyta</taxon>
        <taxon>Embryophyta</taxon>
        <taxon>Tracheophyta</taxon>
        <taxon>Spermatophyta</taxon>
        <taxon>Magnoliopsida</taxon>
        <taxon>eudicotyledons</taxon>
        <taxon>Gunneridae</taxon>
        <taxon>Pentapetalae</taxon>
        <taxon>rosids</taxon>
        <taxon>malvids</taxon>
        <taxon>Malvales</taxon>
        <taxon>Malvaceae</taxon>
        <taxon>Malvoideae</taxon>
        <taxon>Hibiscus</taxon>
    </lineage>
</organism>
<dbReference type="InterPro" id="IPR056980">
    <property type="entry name" value="ARM_RUK"/>
</dbReference>
<keyword evidence="3" id="KW-1185">Reference proteome</keyword>
<evidence type="ECO:0000313" key="2">
    <source>
        <dbReference type="EMBL" id="KAE8708789.1"/>
    </source>
</evidence>
<name>A0A6A3B126_HIBSY</name>
<dbReference type="AlphaFoldDB" id="A0A6A3B126"/>
<dbReference type="InterPro" id="IPR044591">
    <property type="entry name" value="RUK"/>
</dbReference>
<dbReference type="GO" id="GO:0008017">
    <property type="term" value="F:microtubule binding"/>
    <property type="evidence" value="ECO:0007669"/>
    <property type="project" value="InterPro"/>
</dbReference>
<gene>
    <name evidence="2" type="ORF">F3Y22_tig00110332pilonHSYRG00221</name>
</gene>
<comment type="caution">
    <text evidence="2">The sequence shown here is derived from an EMBL/GenBank/DDBJ whole genome shotgun (WGS) entry which is preliminary data.</text>
</comment>
<dbReference type="GO" id="GO:0000914">
    <property type="term" value="P:phragmoplast assembly"/>
    <property type="evidence" value="ECO:0007669"/>
    <property type="project" value="InterPro"/>
</dbReference>
<dbReference type="PANTHER" id="PTHR46562:SF1">
    <property type="entry name" value="SERINE_THREONINE-PROTEIN KINASE ULK4"/>
    <property type="match status" value="1"/>
</dbReference>
<evidence type="ECO:0000259" key="1">
    <source>
        <dbReference type="Pfam" id="PF24970"/>
    </source>
</evidence>
<dbReference type="Proteomes" id="UP000436088">
    <property type="component" value="Unassembled WGS sequence"/>
</dbReference>
<proteinExistence type="predicted"/>
<dbReference type="Pfam" id="PF24970">
    <property type="entry name" value="ARM_RUK"/>
    <property type="match status" value="1"/>
</dbReference>
<dbReference type="EMBL" id="VEPZ02000937">
    <property type="protein sequence ID" value="KAE8708789.1"/>
    <property type="molecule type" value="Genomic_DNA"/>
</dbReference>
<feature type="domain" description="RUNKEL ARM-repeat" evidence="1">
    <location>
        <begin position="3"/>
        <end position="138"/>
    </location>
</feature>
<protein>
    <recommendedName>
        <fullName evidence="1">RUNKEL ARM-repeat domain-containing protein</fullName>
    </recommendedName>
</protein>
<evidence type="ECO:0000313" key="3">
    <source>
        <dbReference type="Proteomes" id="UP000436088"/>
    </source>
</evidence>
<accession>A0A6A3B126</accession>